<gene>
    <name evidence="8" type="primary">add</name>
    <name evidence="8" type="ORF">ACFFLM_22465</name>
</gene>
<name>A0ABV6B4P3_9DEIO</name>
<comment type="similarity">
    <text evidence="2">Belongs to the metallo-dependent hydrolases superfamily. Adenosine and AMP deaminases family.</text>
</comment>
<dbReference type="InterPro" id="IPR006330">
    <property type="entry name" value="Ado/ade_deaminase"/>
</dbReference>
<evidence type="ECO:0000256" key="4">
    <source>
        <dbReference type="ARBA" id="ARBA00022723"/>
    </source>
</evidence>
<evidence type="ECO:0000256" key="3">
    <source>
        <dbReference type="ARBA" id="ARBA00012784"/>
    </source>
</evidence>
<evidence type="ECO:0000256" key="1">
    <source>
        <dbReference type="ARBA" id="ARBA00001947"/>
    </source>
</evidence>
<dbReference type="NCBIfam" id="TIGR01430">
    <property type="entry name" value="aden_deam"/>
    <property type="match status" value="1"/>
</dbReference>
<dbReference type="GO" id="GO:0016787">
    <property type="term" value="F:hydrolase activity"/>
    <property type="evidence" value="ECO:0007669"/>
    <property type="project" value="UniProtKB-KW"/>
</dbReference>
<evidence type="ECO:0000313" key="8">
    <source>
        <dbReference type="EMBL" id="MFB9994725.1"/>
    </source>
</evidence>
<dbReference type="Gene3D" id="3.20.20.140">
    <property type="entry name" value="Metal-dependent hydrolases"/>
    <property type="match status" value="1"/>
</dbReference>
<proteinExistence type="inferred from homology"/>
<comment type="cofactor">
    <cofactor evidence="1">
        <name>Zn(2+)</name>
        <dbReference type="ChEBI" id="CHEBI:29105"/>
    </cofactor>
</comment>
<dbReference type="InterPro" id="IPR032466">
    <property type="entry name" value="Metal_Hydrolase"/>
</dbReference>
<evidence type="ECO:0000259" key="7">
    <source>
        <dbReference type="Pfam" id="PF00962"/>
    </source>
</evidence>
<keyword evidence="6" id="KW-0862">Zinc</keyword>
<keyword evidence="9" id="KW-1185">Reference proteome</keyword>
<dbReference type="EMBL" id="JBHLYR010000063">
    <property type="protein sequence ID" value="MFB9994725.1"/>
    <property type="molecule type" value="Genomic_DNA"/>
</dbReference>
<evidence type="ECO:0000256" key="2">
    <source>
        <dbReference type="ARBA" id="ARBA00006676"/>
    </source>
</evidence>
<organism evidence="8 9">
    <name type="scientific">Deinococcus oregonensis</name>
    <dbReference type="NCBI Taxonomy" id="1805970"/>
    <lineage>
        <taxon>Bacteria</taxon>
        <taxon>Thermotogati</taxon>
        <taxon>Deinococcota</taxon>
        <taxon>Deinococci</taxon>
        <taxon>Deinococcales</taxon>
        <taxon>Deinococcaceae</taxon>
        <taxon>Deinococcus</taxon>
    </lineage>
</organism>
<dbReference type="Pfam" id="PF00962">
    <property type="entry name" value="A_deaminase"/>
    <property type="match status" value="1"/>
</dbReference>
<protein>
    <recommendedName>
        <fullName evidence="3">adenosine deaminase</fullName>
        <ecNumber evidence="3">3.5.4.4</ecNumber>
    </recommendedName>
</protein>
<keyword evidence="5 8" id="KW-0378">Hydrolase</keyword>
<feature type="domain" description="Adenosine deaminase" evidence="7">
    <location>
        <begin position="9"/>
        <end position="326"/>
    </location>
</feature>
<keyword evidence="4" id="KW-0479">Metal-binding</keyword>
<dbReference type="EC" id="3.5.4.4" evidence="3"/>
<evidence type="ECO:0000256" key="6">
    <source>
        <dbReference type="ARBA" id="ARBA00022833"/>
    </source>
</evidence>
<dbReference type="Proteomes" id="UP001589733">
    <property type="component" value="Unassembled WGS sequence"/>
</dbReference>
<dbReference type="PANTHER" id="PTHR11409">
    <property type="entry name" value="ADENOSINE DEAMINASE"/>
    <property type="match status" value="1"/>
</dbReference>
<dbReference type="SUPFAM" id="SSF51556">
    <property type="entry name" value="Metallo-dependent hydrolases"/>
    <property type="match status" value="1"/>
</dbReference>
<comment type="caution">
    <text evidence="8">The sequence shown here is derived from an EMBL/GenBank/DDBJ whole genome shotgun (WGS) entry which is preliminary data.</text>
</comment>
<dbReference type="PANTHER" id="PTHR11409:SF43">
    <property type="entry name" value="ADENOSINE DEAMINASE"/>
    <property type="match status" value="1"/>
</dbReference>
<reference evidence="8 9" key="1">
    <citation type="submission" date="2024-09" db="EMBL/GenBank/DDBJ databases">
        <authorList>
            <person name="Sun Q."/>
            <person name="Mori K."/>
        </authorList>
    </citation>
    <scope>NUCLEOTIDE SEQUENCE [LARGE SCALE GENOMIC DNA]</scope>
    <source>
        <strain evidence="8 9">JCM 13503</strain>
    </source>
</reference>
<accession>A0ABV6B4P3</accession>
<dbReference type="RefSeq" id="WP_380015941.1">
    <property type="nucleotide sequence ID" value="NZ_JBHLYR010000063.1"/>
</dbReference>
<evidence type="ECO:0000313" key="9">
    <source>
        <dbReference type="Proteomes" id="UP001589733"/>
    </source>
</evidence>
<dbReference type="InterPro" id="IPR001365">
    <property type="entry name" value="A_deaminase_dom"/>
</dbReference>
<evidence type="ECO:0000256" key="5">
    <source>
        <dbReference type="ARBA" id="ARBA00022801"/>
    </source>
</evidence>
<sequence length="346" mass="37852">MSDDIRRWPKVELHLHLDCCLSFEAARLLEPGLSFETYREEFVVPPQVASLAEFLRRTRRSLGLLQTARGLTVATLDLMAQLQADGVVYAELRFAPLQHLDGGLSPEAVVEAVDHAVKRGIAETGVQARVLLCTLRHFSEAQSLETAELALAFRGSHVVGIDLAGDEAGFPLEAHIAAFEFAERHGLARTAHAGEARGASSVRETLAQLRPTRLGHGVRAAEDPALLAELKQAHVHLEICPTCNVQIGLFPSLMAHPVDMFYRAGLSVGVNTDTRTLTNTTLSAEYARLVDTFGWTPHDFRRCNLAALEASFADHTTKSGVRHLINAHSLKGATELTDRSEKSQNF</sequence>